<dbReference type="Proteomes" id="UP000730482">
    <property type="component" value="Unassembled WGS sequence"/>
</dbReference>
<reference evidence="1 2" key="1">
    <citation type="submission" date="2020-02" db="EMBL/GenBank/DDBJ databases">
        <title>Acidophilic actinobacteria isolated from forest soil.</title>
        <authorList>
            <person name="Golinska P."/>
        </authorList>
    </citation>
    <scope>NUCLEOTIDE SEQUENCE [LARGE SCALE GENOMIC DNA]</scope>
    <source>
        <strain evidence="1 2">NL8</strain>
    </source>
</reference>
<gene>
    <name evidence="1" type="ORF">KGQ19_07295</name>
</gene>
<sequence>MLDDTQRKEVEELVGRLVPKLVAEEVIRHVAQHVADQVAEQLAELGVAPPPPPQTDRVPHTIWEGSGAKDFVFDPPFPHRGLLLVACGSSGYDSFRVLQLAKSEIRTQTLDKTSVISKDHSPEVIPVKEGVTHLGIEAGDAYRWRIEILDPDKLQELALPCSGERGAVFVHRLGSAQAVIRSAESVRVRFYVPCDCADRCDELSHRSGSILVWSIRKGKEKFVLPAEQGIVYIDTNDQWSLEAKGGR</sequence>
<evidence type="ECO:0000313" key="2">
    <source>
        <dbReference type="Proteomes" id="UP000730482"/>
    </source>
</evidence>
<dbReference type="EMBL" id="JAAFYZ010000016">
    <property type="protein sequence ID" value="MBS2546669.1"/>
    <property type="molecule type" value="Genomic_DNA"/>
</dbReference>
<proteinExistence type="predicted"/>
<dbReference type="RefSeq" id="WP_212008314.1">
    <property type="nucleotide sequence ID" value="NZ_JAAFYZ010000016.1"/>
</dbReference>
<accession>A0ABS5KKV8</accession>
<name>A0ABS5KKV8_9ACTN</name>
<keyword evidence="2" id="KW-1185">Reference proteome</keyword>
<protein>
    <submittedName>
        <fullName evidence="1">Uncharacterized protein</fullName>
    </submittedName>
</protein>
<comment type="caution">
    <text evidence="1">The sequence shown here is derived from an EMBL/GenBank/DDBJ whole genome shotgun (WGS) entry which is preliminary data.</text>
</comment>
<evidence type="ECO:0000313" key="1">
    <source>
        <dbReference type="EMBL" id="MBS2546669.1"/>
    </source>
</evidence>
<organism evidence="1 2">
    <name type="scientific">Catenulispora pinistramenti</name>
    <dbReference type="NCBI Taxonomy" id="2705254"/>
    <lineage>
        <taxon>Bacteria</taxon>
        <taxon>Bacillati</taxon>
        <taxon>Actinomycetota</taxon>
        <taxon>Actinomycetes</taxon>
        <taxon>Catenulisporales</taxon>
        <taxon>Catenulisporaceae</taxon>
        <taxon>Catenulispora</taxon>
    </lineage>
</organism>